<proteinExistence type="predicted"/>
<sequence length="202" mass="22986">MANQGDYNHPDFPTNNPWSNQPSSGVPGGAPHYGDASHQQGEHQQYPQQHQQYDQYPQQQQQHDQHLPPHENPYWQQHQQGSDAARFDQHLPSHENPYQQPHQQGGYAAPPGPPPRQQQRRSATFKETDFVPESERGEQREAMEHFEMTKGSESQTDRDVAQLQREYPSVDGSLVAAIYSDGGMGPARETLQELASSTYEEF</sequence>
<gene>
    <name evidence="1" type="ORF">LTR37_009748</name>
</gene>
<keyword evidence="2" id="KW-1185">Reference proteome</keyword>
<evidence type="ECO:0000313" key="2">
    <source>
        <dbReference type="Proteomes" id="UP001281147"/>
    </source>
</evidence>
<protein>
    <submittedName>
        <fullName evidence="1">Uncharacterized protein</fullName>
    </submittedName>
</protein>
<name>A0ACC3N734_9PEZI</name>
<organism evidence="1 2">
    <name type="scientific">Vermiconidia calcicola</name>
    <dbReference type="NCBI Taxonomy" id="1690605"/>
    <lineage>
        <taxon>Eukaryota</taxon>
        <taxon>Fungi</taxon>
        <taxon>Dikarya</taxon>
        <taxon>Ascomycota</taxon>
        <taxon>Pezizomycotina</taxon>
        <taxon>Dothideomycetes</taxon>
        <taxon>Dothideomycetidae</taxon>
        <taxon>Mycosphaerellales</taxon>
        <taxon>Extremaceae</taxon>
        <taxon>Vermiconidia</taxon>
    </lineage>
</organism>
<dbReference type="EMBL" id="JAUTXU010000077">
    <property type="protein sequence ID" value="KAK3711368.1"/>
    <property type="molecule type" value="Genomic_DNA"/>
</dbReference>
<comment type="caution">
    <text evidence="1">The sequence shown here is derived from an EMBL/GenBank/DDBJ whole genome shotgun (WGS) entry which is preliminary data.</text>
</comment>
<evidence type="ECO:0000313" key="1">
    <source>
        <dbReference type="EMBL" id="KAK3711368.1"/>
    </source>
</evidence>
<dbReference type="Proteomes" id="UP001281147">
    <property type="component" value="Unassembled WGS sequence"/>
</dbReference>
<reference evidence="1" key="1">
    <citation type="submission" date="2023-07" db="EMBL/GenBank/DDBJ databases">
        <title>Black Yeasts Isolated from many extreme environments.</title>
        <authorList>
            <person name="Coleine C."/>
            <person name="Stajich J.E."/>
            <person name="Selbmann L."/>
        </authorList>
    </citation>
    <scope>NUCLEOTIDE SEQUENCE</scope>
    <source>
        <strain evidence="1">CCFEE 5714</strain>
    </source>
</reference>
<accession>A0ACC3N734</accession>